<feature type="compositionally biased region" description="Pro residues" evidence="1">
    <location>
        <begin position="1171"/>
        <end position="1180"/>
    </location>
</feature>
<evidence type="ECO:0000313" key="5">
    <source>
        <dbReference type="Proteomes" id="UP000000492"/>
    </source>
</evidence>
<feature type="region of interest" description="Disordered" evidence="1">
    <location>
        <begin position="898"/>
        <end position="938"/>
    </location>
</feature>
<keyword evidence="2" id="KW-0472">Membrane</keyword>
<dbReference type="AlphaFoldDB" id="F8DYT9"/>
<dbReference type="EC" id="2.4.2.-" evidence="4"/>
<reference evidence="4 5" key="1">
    <citation type="journal article" date="2012" name="BMC Genomics">
        <title>Complete genome sequence, lifestyle, and multi-drug resistance of the human pathogen Corynebacterium resistens DSM 45100 isolated from blood samples of a leukemia patient.</title>
        <authorList>
            <person name="Schroder J."/>
            <person name="Maus I."/>
            <person name="Meyer K."/>
            <person name="Wordemann S."/>
            <person name="Blom J."/>
            <person name="Jaenicke S."/>
            <person name="Schneider J."/>
            <person name="Trost E."/>
            <person name="Tauch A."/>
        </authorList>
    </citation>
    <scope>NUCLEOTIDE SEQUENCE [LARGE SCALE GENOMIC DNA]</scope>
    <source>
        <strain evidence="5">DSM 45100 / JCM 12819 / CCUG 50093 / GTC 2026 / SICGH 158</strain>
    </source>
</reference>
<dbReference type="eggNOG" id="COG4981">
    <property type="taxonomic scope" value="Bacteria"/>
</dbReference>
<feature type="compositionally biased region" description="Polar residues" evidence="1">
    <location>
        <begin position="911"/>
        <end position="935"/>
    </location>
</feature>
<dbReference type="GO" id="GO:0016757">
    <property type="term" value="F:glycosyltransferase activity"/>
    <property type="evidence" value="ECO:0007669"/>
    <property type="project" value="UniProtKB-KW"/>
</dbReference>
<dbReference type="Proteomes" id="UP000000492">
    <property type="component" value="Chromosome"/>
</dbReference>
<dbReference type="EMBL" id="CP002857">
    <property type="protein sequence ID" value="AEI08931.1"/>
    <property type="molecule type" value="Genomic_DNA"/>
</dbReference>
<dbReference type="SUPFAM" id="SSF49785">
    <property type="entry name" value="Galactose-binding domain-like"/>
    <property type="match status" value="1"/>
</dbReference>
<feature type="transmembrane region" description="Helical" evidence="2">
    <location>
        <begin position="1193"/>
        <end position="1212"/>
    </location>
</feature>
<keyword evidence="2" id="KW-1133">Transmembrane helix</keyword>
<keyword evidence="5" id="KW-1185">Reference proteome</keyword>
<sequence length="1257" mass="134408">MQKLSKRAWIFTTLAWFIFAFLQAPGLTSADTKLDLTSDPWGFLTQALYPWTDTFPLGQLQNQAYGYLFPHGLFFALLSWLPAWIVQRLWWGLLLALAFAGTVKLLECARVGSRSSRIVAGLLFALSPRVLTTLGAISSEAWAVALVPWILLPMVRGFSHVTESSRLDKTLRTRLAFAALSSAVAILCLGAVNAVATAAATLPAFLWWLAVIVSGRAGVASISKESPESRRQQPRKTRREQRRLTRRAAAYFSVWWIPSGLLATFWWIGPLLILGRYSPPFTDYIESSSLTTRWLNPLEVLRGATSWTPFLSTERAGGHALVTEPVFIVATLLVALLGLWGMRQLPLRWWLIFGVGFIVMVAAVDQFSPISEGYRAFLDGPGAALRNLHKFDPLVRLPLVAGVAVALGRVEWPGLNRARWRQWQHPEKNLAVPRAIAVGLLLAIVTATGWSGRIVAADAYRSVPSFWSDATQWLNAHASATGSQGSSAARTMILPEARFGRQTWGNTRDEPAQPWLDVPWVVRDSVPLVQPEAIRGLDGVQREVHSGASIPSLAATLRNQGVGFVVVRSDLTVAADTPGPKDVLKTLQRSGGFQEVAAFGDAKQVRIFRVGDGSAGDGGAGEASLGSGLRMVDAENVEVVHAGPEALPRLDAADAALGRRGAARTRILDAQIPQNLRQNVFGPAQTVTDTPALREHNYGNVVDADSEIRAPEDRSPLLNPVKDYPVRLGSVGQLESGSRVAAEAAGSFPNRPLSDLWKTKVRESGGRVVASTSASDPTSFGGASTISSPTAAVDKVQETAWRPAPGVAPGQWIEFRLDSPVTRPELTILTQGAPTRLKVSTSLQGKTVASTTATAKRGEETKVTVPAGKADAIRLTIISAFGDFGLAEATVTDNDRDVTPRRIVSVPDPDQLNSAGGANPSNSTSAPQRTSTPAPRTNRFVFGQEIPEATMIREFTVPGAPGSRTPYVIHTNRCATQKPARITLDGKAYRCGDVVQLTAGTHVVHSQDRWVALSIAEPLYAAAIGKAPAGEPVGVNNQEANATPGTASAHITASDKPRIVYLPSQANPGRQASIAGYPDRLQPVTINGWQQGWIVPAGTEGDLSIEFAPTSMYRTWLAVGLGAAIILAALWGVLGIAMRRRGLFNSNGPEAVAQEPSESEAHSALAASSSPTPPTSPAPTAPGSRVTQLLARVNTAVFGVSAFTAMVLAAHGPWGSETYAGDQPLTAAALGVAVLCALVRCFHHALMRRRAGSSTSE</sequence>
<dbReference type="RefSeq" id="WP_013887956.1">
    <property type="nucleotide sequence ID" value="NC_015673.1"/>
</dbReference>
<feature type="transmembrane region" description="Helical" evidence="2">
    <location>
        <begin position="244"/>
        <end position="268"/>
    </location>
</feature>
<gene>
    <name evidence="4" type="primary">aftD</name>
    <name evidence="4" type="ordered locus">CRES_0569</name>
</gene>
<dbReference type="HOGENOM" id="CLU_003192_1_0_11"/>
<keyword evidence="4" id="KW-0328">Glycosyltransferase</keyword>
<feature type="transmembrane region" description="Helical" evidence="2">
    <location>
        <begin position="347"/>
        <end position="364"/>
    </location>
</feature>
<evidence type="ECO:0000256" key="1">
    <source>
        <dbReference type="SAM" id="MobiDB-lite"/>
    </source>
</evidence>
<feature type="transmembrane region" description="Helical" evidence="2">
    <location>
        <begin position="1116"/>
        <end position="1137"/>
    </location>
</feature>
<name>F8DYT9_CORRG</name>
<accession>F8DYT9</accession>
<feature type="transmembrane region" description="Helical" evidence="2">
    <location>
        <begin position="431"/>
        <end position="452"/>
    </location>
</feature>
<feature type="transmembrane region" description="Helical" evidence="2">
    <location>
        <begin position="316"/>
        <end position="340"/>
    </location>
</feature>
<feature type="transmembrane region" description="Helical" evidence="2">
    <location>
        <begin position="1224"/>
        <end position="1242"/>
    </location>
</feature>
<keyword evidence="2" id="KW-0812">Transmembrane</keyword>
<dbReference type="STRING" id="662755.CRES_0569"/>
<dbReference type="KEGG" id="crd:CRES_0569"/>
<dbReference type="Pfam" id="PF11847">
    <property type="entry name" value="GT-C_AftD"/>
    <property type="match status" value="1"/>
</dbReference>
<evidence type="ECO:0000256" key="2">
    <source>
        <dbReference type="SAM" id="Phobius"/>
    </source>
</evidence>
<protein>
    <submittedName>
        <fullName evidence="4">Arabinofuranosyl transferase D</fullName>
        <ecNumber evidence="4">2.4.2.-</ecNumber>
    </submittedName>
</protein>
<feature type="transmembrane region" description="Helical" evidence="2">
    <location>
        <begin position="205"/>
        <end position="223"/>
    </location>
</feature>
<dbReference type="InterPro" id="IPR021798">
    <property type="entry name" value="AftD_N"/>
</dbReference>
<feature type="transmembrane region" description="Helical" evidence="2">
    <location>
        <begin position="89"/>
        <end position="106"/>
    </location>
</feature>
<keyword evidence="4" id="KW-0808">Transferase</keyword>
<feature type="region of interest" description="Disordered" evidence="1">
    <location>
        <begin position="1149"/>
        <end position="1184"/>
    </location>
</feature>
<organism evidence="4 5">
    <name type="scientific">Corynebacterium resistens (strain DSM 45100 / JCM 12819 / GTC 2026 / SICGH 158)</name>
    <dbReference type="NCBI Taxonomy" id="662755"/>
    <lineage>
        <taxon>Bacteria</taxon>
        <taxon>Bacillati</taxon>
        <taxon>Actinomycetota</taxon>
        <taxon>Actinomycetes</taxon>
        <taxon>Mycobacteriales</taxon>
        <taxon>Corynebacteriaceae</taxon>
        <taxon>Corynebacterium</taxon>
    </lineage>
</organism>
<feature type="domain" description="Alpha-(1-&gt;3)-arabinofuranosyltransferase N-terminal GT-C" evidence="3">
    <location>
        <begin position="16"/>
        <end position="719"/>
    </location>
</feature>
<feature type="transmembrane region" description="Helical" evidence="2">
    <location>
        <begin position="394"/>
        <end position="410"/>
    </location>
</feature>
<evidence type="ECO:0000259" key="3">
    <source>
        <dbReference type="Pfam" id="PF11847"/>
    </source>
</evidence>
<evidence type="ECO:0000313" key="4">
    <source>
        <dbReference type="EMBL" id="AEI08931.1"/>
    </source>
</evidence>
<feature type="transmembrane region" description="Helical" evidence="2">
    <location>
        <begin position="143"/>
        <end position="163"/>
    </location>
</feature>
<dbReference type="InterPro" id="IPR008979">
    <property type="entry name" value="Galactose-bd-like_sf"/>
</dbReference>
<dbReference type="Gene3D" id="2.60.120.260">
    <property type="entry name" value="Galactose-binding domain-like"/>
    <property type="match status" value="1"/>
</dbReference>
<feature type="transmembrane region" description="Helical" evidence="2">
    <location>
        <begin position="175"/>
        <end position="199"/>
    </location>
</feature>
<proteinExistence type="predicted"/>